<dbReference type="Proteomes" id="UP000659496">
    <property type="component" value="Unassembled WGS sequence"/>
</dbReference>
<comment type="caution">
    <text evidence="2">The sequence shown here is derived from an EMBL/GenBank/DDBJ whole genome shotgun (WGS) entry which is preliminary data.</text>
</comment>
<keyword evidence="1" id="KW-0812">Transmembrane</keyword>
<sequence>MQDNARKLTYGAMMIALFAVLFAVSLFIPLLGSVSLFFIPLPILLYRLRYDRSASLVVAVAAILVSSLLGGFLSIPAAISLVLIGFVMGETIQLGKSKFYTVMAVSLTVLFSMVVTYVGGVLFFEFNAIEVMMDTFQEAQQKMTEFLSDVGTLPKDYEKIISDTFLYYRSTIPAMVILGSLFAGYLFVAASFYTAERVGANIQKFPPFREMKLPFMTIIVYALVILSSFLMGNDTTSTYYLFYINAMVILRFAFLLQGLSLIYYFLHERQLPRFITVIATVFAVMLNPMTILLGTLDTAIDIRAWIGKDKVN</sequence>
<feature type="transmembrane region" description="Helical" evidence="1">
    <location>
        <begin position="172"/>
        <end position="193"/>
    </location>
</feature>
<dbReference type="PANTHER" id="PTHR41324:SF1">
    <property type="entry name" value="DUF2232 DOMAIN-CONTAINING PROTEIN"/>
    <property type="match status" value="1"/>
</dbReference>
<proteinExistence type="predicted"/>
<dbReference type="PANTHER" id="PTHR41324">
    <property type="entry name" value="MEMBRANE PROTEIN-RELATED"/>
    <property type="match status" value="1"/>
</dbReference>
<dbReference type="EMBL" id="JACSQY010000015">
    <property type="protein sequence ID" value="MBD7909578.1"/>
    <property type="molecule type" value="Genomic_DNA"/>
</dbReference>
<name>A0ABR8PN39_9BACL</name>
<dbReference type="InterPro" id="IPR018710">
    <property type="entry name" value="DUF2232"/>
</dbReference>
<accession>A0ABR8PN39</accession>
<dbReference type="Gene3D" id="1.10.1760.20">
    <property type="match status" value="1"/>
</dbReference>
<feature type="transmembrane region" description="Helical" evidence="1">
    <location>
        <begin position="12"/>
        <end position="39"/>
    </location>
</feature>
<feature type="transmembrane region" description="Helical" evidence="1">
    <location>
        <begin position="273"/>
        <end position="293"/>
    </location>
</feature>
<reference evidence="2 3" key="1">
    <citation type="submission" date="2020-08" db="EMBL/GenBank/DDBJ databases">
        <title>A Genomic Blueprint of the Chicken Gut Microbiome.</title>
        <authorList>
            <person name="Gilroy R."/>
            <person name="Ravi A."/>
            <person name="Getino M."/>
            <person name="Pursley I."/>
            <person name="Horton D.L."/>
            <person name="Alikhan N.-F."/>
            <person name="Baker D."/>
            <person name="Gharbi K."/>
            <person name="Hall N."/>
            <person name="Watson M."/>
            <person name="Adriaenssens E.M."/>
            <person name="Foster-Nyarko E."/>
            <person name="Jarju S."/>
            <person name="Secka A."/>
            <person name="Antonio M."/>
            <person name="Oren A."/>
            <person name="Chaudhuri R."/>
            <person name="La Ragione R.M."/>
            <person name="Hildebrand F."/>
            <person name="Pallen M.J."/>
        </authorList>
    </citation>
    <scope>NUCLEOTIDE SEQUENCE [LARGE SCALE GENOMIC DNA]</scope>
    <source>
        <strain evidence="2 3">Sa3CUA8</strain>
    </source>
</reference>
<feature type="transmembrane region" description="Helical" evidence="1">
    <location>
        <begin position="99"/>
        <end position="124"/>
    </location>
</feature>
<gene>
    <name evidence="2" type="ORF">H9659_14670</name>
</gene>
<keyword evidence="1" id="KW-1133">Transmembrane helix</keyword>
<protein>
    <submittedName>
        <fullName evidence="2">DUF2232 domain-containing protein</fullName>
    </submittedName>
</protein>
<evidence type="ECO:0000313" key="3">
    <source>
        <dbReference type="Proteomes" id="UP000659496"/>
    </source>
</evidence>
<dbReference type="Pfam" id="PF09991">
    <property type="entry name" value="DUF2232"/>
    <property type="match status" value="1"/>
</dbReference>
<keyword evidence="3" id="KW-1185">Reference proteome</keyword>
<feature type="transmembrane region" description="Helical" evidence="1">
    <location>
        <begin position="242"/>
        <end position="266"/>
    </location>
</feature>
<dbReference type="RefSeq" id="WP_191691939.1">
    <property type="nucleotide sequence ID" value="NZ_JACSQY010000015.1"/>
</dbReference>
<feature type="transmembrane region" description="Helical" evidence="1">
    <location>
        <begin position="59"/>
        <end position="87"/>
    </location>
</feature>
<organism evidence="2 3">
    <name type="scientific">Sporosarcina gallistercoris</name>
    <dbReference type="NCBI Taxonomy" id="2762245"/>
    <lineage>
        <taxon>Bacteria</taxon>
        <taxon>Bacillati</taxon>
        <taxon>Bacillota</taxon>
        <taxon>Bacilli</taxon>
        <taxon>Bacillales</taxon>
        <taxon>Caryophanaceae</taxon>
        <taxon>Sporosarcina</taxon>
    </lineage>
</organism>
<keyword evidence="1" id="KW-0472">Membrane</keyword>
<evidence type="ECO:0000256" key="1">
    <source>
        <dbReference type="SAM" id="Phobius"/>
    </source>
</evidence>
<feature type="transmembrane region" description="Helical" evidence="1">
    <location>
        <begin position="213"/>
        <end position="230"/>
    </location>
</feature>
<evidence type="ECO:0000313" key="2">
    <source>
        <dbReference type="EMBL" id="MBD7909578.1"/>
    </source>
</evidence>